<proteinExistence type="predicted"/>
<dbReference type="Pfam" id="PF00583">
    <property type="entry name" value="Acetyltransf_1"/>
    <property type="match status" value="1"/>
</dbReference>
<keyword evidence="1 4" id="KW-0808">Transferase</keyword>
<dbReference type="EMBL" id="QFPO01000003">
    <property type="protein sequence ID" value="PZQ18422.1"/>
    <property type="molecule type" value="Genomic_DNA"/>
</dbReference>
<dbReference type="SUPFAM" id="SSF55729">
    <property type="entry name" value="Acyl-CoA N-acyltransferases (Nat)"/>
    <property type="match status" value="1"/>
</dbReference>
<dbReference type="PROSITE" id="PS51186">
    <property type="entry name" value="GNAT"/>
    <property type="match status" value="1"/>
</dbReference>
<evidence type="ECO:0000313" key="4">
    <source>
        <dbReference type="EMBL" id="PZQ18422.1"/>
    </source>
</evidence>
<dbReference type="Gene3D" id="3.40.630.30">
    <property type="match status" value="1"/>
</dbReference>
<accession>A0A2W5KN10</accession>
<protein>
    <submittedName>
        <fullName evidence="4">GNAT family N-acetyltransferase</fullName>
    </submittedName>
</protein>
<dbReference type="GO" id="GO:0016747">
    <property type="term" value="F:acyltransferase activity, transferring groups other than amino-acyl groups"/>
    <property type="evidence" value="ECO:0007669"/>
    <property type="project" value="InterPro"/>
</dbReference>
<dbReference type="CDD" id="cd04301">
    <property type="entry name" value="NAT_SF"/>
    <property type="match status" value="1"/>
</dbReference>
<dbReference type="InterPro" id="IPR050832">
    <property type="entry name" value="Bact_Acetyltransf"/>
</dbReference>
<dbReference type="InterPro" id="IPR000182">
    <property type="entry name" value="GNAT_dom"/>
</dbReference>
<dbReference type="AlphaFoldDB" id="A0A2W5KN10"/>
<comment type="caution">
    <text evidence="4">The sequence shown here is derived from an EMBL/GenBank/DDBJ whole genome shotgun (WGS) entry which is preliminary data.</text>
</comment>
<dbReference type="PANTHER" id="PTHR43877:SF2">
    <property type="entry name" value="AMINOALKYLPHOSPHONATE N-ACETYLTRANSFERASE-RELATED"/>
    <property type="match status" value="1"/>
</dbReference>
<organism evidence="4 5">
    <name type="scientific">Rhodanobacter denitrificans</name>
    <dbReference type="NCBI Taxonomy" id="666685"/>
    <lineage>
        <taxon>Bacteria</taxon>
        <taxon>Pseudomonadati</taxon>
        <taxon>Pseudomonadota</taxon>
        <taxon>Gammaproteobacteria</taxon>
        <taxon>Lysobacterales</taxon>
        <taxon>Rhodanobacteraceae</taxon>
        <taxon>Rhodanobacter</taxon>
    </lineage>
</organism>
<gene>
    <name evidence="4" type="ORF">DI564_03710</name>
</gene>
<name>A0A2W5KN10_9GAMM</name>
<evidence type="ECO:0000256" key="1">
    <source>
        <dbReference type="ARBA" id="ARBA00022679"/>
    </source>
</evidence>
<evidence type="ECO:0000256" key="2">
    <source>
        <dbReference type="ARBA" id="ARBA00023315"/>
    </source>
</evidence>
<dbReference type="Proteomes" id="UP000249046">
    <property type="component" value="Unassembled WGS sequence"/>
</dbReference>
<evidence type="ECO:0000313" key="5">
    <source>
        <dbReference type="Proteomes" id="UP000249046"/>
    </source>
</evidence>
<dbReference type="PANTHER" id="PTHR43877">
    <property type="entry name" value="AMINOALKYLPHOSPHONATE N-ACETYLTRANSFERASE-RELATED-RELATED"/>
    <property type="match status" value="1"/>
</dbReference>
<reference evidence="4 5" key="1">
    <citation type="submission" date="2017-08" db="EMBL/GenBank/DDBJ databases">
        <title>Infants hospitalized years apart are colonized by the same room-sourced microbial strains.</title>
        <authorList>
            <person name="Brooks B."/>
            <person name="Olm M.R."/>
            <person name="Firek B.A."/>
            <person name="Baker R."/>
            <person name="Thomas B.C."/>
            <person name="Morowitz M.J."/>
            <person name="Banfield J.F."/>
        </authorList>
    </citation>
    <scope>NUCLEOTIDE SEQUENCE [LARGE SCALE GENOMIC DNA]</scope>
    <source>
        <strain evidence="4">S2_005_003_R2_42</strain>
    </source>
</reference>
<dbReference type="InterPro" id="IPR016181">
    <property type="entry name" value="Acyl_CoA_acyltransferase"/>
</dbReference>
<sequence length="146" mass="16456">MLTRTTGSAIRLADDDAAIAACYDTMVHLRPHLSRQHFVARMRRQMAEGYRLAVLHHEGEVVAVAGFRLVTMLYSGRQLYVDDLVTQPAHRSEGHGAILMAWLRDQACREGCAELHLDSGLQREAAHRFYQRQGLIVVGYHFTVAV</sequence>
<keyword evidence="2" id="KW-0012">Acyltransferase</keyword>
<evidence type="ECO:0000259" key="3">
    <source>
        <dbReference type="PROSITE" id="PS51186"/>
    </source>
</evidence>
<feature type="domain" description="N-acetyltransferase" evidence="3">
    <location>
        <begin position="8"/>
        <end position="146"/>
    </location>
</feature>